<dbReference type="InterPro" id="IPR012340">
    <property type="entry name" value="NA-bd_OB-fold"/>
</dbReference>
<keyword evidence="10" id="KW-1185">Reference proteome</keyword>
<dbReference type="SUPFAM" id="SSF50249">
    <property type="entry name" value="Nucleic acid-binding proteins"/>
    <property type="match status" value="1"/>
</dbReference>
<feature type="domain" description="DNA replication/recombination mediator RecO N-terminal" evidence="8">
    <location>
        <begin position="1"/>
        <end position="78"/>
    </location>
</feature>
<dbReference type="InterPro" id="IPR022572">
    <property type="entry name" value="DNA_rep/recomb_RecO_N"/>
</dbReference>
<name>A0A419V3F5_9BACL</name>
<dbReference type="InterPro" id="IPR037278">
    <property type="entry name" value="ARFGAP/RecO"/>
</dbReference>
<dbReference type="Pfam" id="PF11967">
    <property type="entry name" value="RecO_N"/>
    <property type="match status" value="1"/>
</dbReference>
<dbReference type="AlphaFoldDB" id="A0A419V3F5"/>
<dbReference type="Gene3D" id="1.20.1440.120">
    <property type="entry name" value="Recombination protein O, C-terminal domain"/>
    <property type="match status" value="1"/>
</dbReference>
<evidence type="ECO:0000256" key="6">
    <source>
        <dbReference type="ARBA" id="ARBA00033409"/>
    </source>
</evidence>
<keyword evidence="4 7" id="KW-0233">DNA recombination</keyword>
<dbReference type="SUPFAM" id="SSF57863">
    <property type="entry name" value="ArfGap/RecO-like zinc finger"/>
    <property type="match status" value="1"/>
</dbReference>
<dbReference type="Proteomes" id="UP000285120">
    <property type="component" value="Unassembled WGS sequence"/>
</dbReference>
<gene>
    <name evidence="7" type="primary">recO</name>
    <name evidence="9" type="ORF">ATL39_2230</name>
</gene>
<proteinExistence type="inferred from homology"/>
<keyword evidence="3 7" id="KW-0227">DNA damage</keyword>
<evidence type="ECO:0000256" key="4">
    <source>
        <dbReference type="ARBA" id="ARBA00023172"/>
    </source>
</evidence>
<evidence type="ECO:0000256" key="1">
    <source>
        <dbReference type="ARBA" id="ARBA00007452"/>
    </source>
</evidence>
<evidence type="ECO:0000313" key="10">
    <source>
        <dbReference type="Proteomes" id="UP000285120"/>
    </source>
</evidence>
<dbReference type="InterPro" id="IPR003717">
    <property type="entry name" value="RecO"/>
</dbReference>
<comment type="function">
    <text evidence="7">Involved in DNA repair and RecF pathway recombination.</text>
</comment>
<dbReference type="EMBL" id="RAPK01000009">
    <property type="protein sequence ID" value="RKD73028.1"/>
    <property type="molecule type" value="Genomic_DNA"/>
</dbReference>
<evidence type="ECO:0000256" key="3">
    <source>
        <dbReference type="ARBA" id="ARBA00022763"/>
    </source>
</evidence>
<accession>A0A419V3F5</accession>
<comment type="similarity">
    <text evidence="1 7">Belongs to the RecO family.</text>
</comment>
<dbReference type="PANTHER" id="PTHR33991">
    <property type="entry name" value="DNA REPAIR PROTEIN RECO"/>
    <property type="match status" value="1"/>
</dbReference>
<dbReference type="NCBIfam" id="TIGR00613">
    <property type="entry name" value="reco"/>
    <property type="match status" value="1"/>
</dbReference>
<evidence type="ECO:0000256" key="2">
    <source>
        <dbReference type="ARBA" id="ARBA00021310"/>
    </source>
</evidence>
<dbReference type="Gene3D" id="2.40.50.140">
    <property type="entry name" value="Nucleic acid-binding proteins"/>
    <property type="match status" value="1"/>
</dbReference>
<dbReference type="GO" id="GO:0043590">
    <property type="term" value="C:bacterial nucleoid"/>
    <property type="evidence" value="ECO:0007669"/>
    <property type="project" value="TreeGrafter"/>
</dbReference>
<dbReference type="Pfam" id="PF02565">
    <property type="entry name" value="RecO_C"/>
    <property type="match status" value="1"/>
</dbReference>
<comment type="caution">
    <text evidence="9">The sequence shown here is derived from an EMBL/GenBank/DDBJ whole genome shotgun (WGS) entry which is preliminary data.</text>
</comment>
<keyword evidence="5 7" id="KW-0234">DNA repair</keyword>
<reference evidence="9 10" key="1">
    <citation type="submission" date="2018-09" db="EMBL/GenBank/DDBJ databases">
        <title>Genomic Encyclopedia of Archaeal and Bacterial Type Strains, Phase II (KMG-II): from individual species to whole genera.</title>
        <authorList>
            <person name="Goeker M."/>
        </authorList>
    </citation>
    <scope>NUCLEOTIDE SEQUENCE [LARGE SCALE GENOMIC DNA]</scope>
    <source>
        <strain evidence="9 10">DSM 17008</strain>
    </source>
</reference>
<dbReference type="OrthoDB" id="9797083at2"/>
<protein>
    <recommendedName>
        <fullName evidence="2 7">DNA repair protein RecO</fullName>
    </recommendedName>
    <alternativeName>
        <fullName evidence="6 7">Recombination protein O</fullName>
    </alternativeName>
</protein>
<evidence type="ECO:0000259" key="8">
    <source>
        <dbReference type="Pfam" id="PF11967"/>
    </source>
</evidence>
<dbReference type="HAMAP" id="MF_00201">
    <property type="entry name" value="RecO"/>
    <property type="match status" value="1"/>
</dbReference>
<dbReference type="GO" id="GO:0006310">
    <property type="term" value="P:DNA recombination"/>
    <property type="evidence" value="ECO:0007669"/>
    <property type="project" value="UniProtKB-UniRule"/>
</dbReference>
<evidence type="ECO:0000313" key="9">
    <source>
        <dbReference type="EMBL" id="RKD73028.1"/>
    </source>
</evidence>
<dbReference type="InterPro" id="IPR042242">
    <property type="entry name" value="RecO_C"/>
</dbReference>
<organism evidence="9 10">
    <name type="scientific">Sinobaca qinghaiensis</name>
    <dbReference type="NCBI Taxonomy" id="342944"/>
    <lineage>
        <taxon>Bacteria</taxon>
        <taxon>Bacillati</taxon>
        <taxon>Bacillota</taxon>
        <taxon>Bacilli</taxon>
        <taxon>Bacillales</taxon>
        <taxon>Sporolactobacillaceae</taxon>
        <taxon>Sinobaca</taxon>
    </lineage>
</organism>
<dbReference type="PANTHER" id="PTHR33991:SF1">
    <property type="entry name" value="DNA REPAIR PROTEIN RECO"/>
    <property type="match status" value="1"/>
</dbReference>
<dbReference type="RefSeq" id="WP_120193414.1">
    <property type="nucleotide sequence ID" value="NZ_RAPK01000009.1"/>
</dbReference>
<evidence type="ECO:0000256" key="5">
    <source>
        <dbReference type="ARBA" id="ARBA00023204"/>
    </source>
</evidence>
<dbReference type="GO" id="GO:0006302">
    <property type="term" value="P:double-strand break repair"/>
    <property type="evidence" value="ECO:0007669"/>
    <property type="project" value="TreeGrafter"/>
</dbReference>
<evidence type="ECO:0000256" key="7">
    <source>
        <dbReference type="HAMAP-Rule" id="MF_00201"/>
    </source>
</evidence>
<sequence length="252" mass="29109">MLKKAEGIVIRTVPYGEADVVLTLYTREAGKVAVMAKGAKKPKNRLAGAAQPFVYGIFLYYSSSGMSSLNQADIIKSYRHIREDLWKASYIAYAAELLDKLTNDRETNPFLFELFWQILEHVEEGDDAETLIRIFELKMTDAAGIKPQLDQCVNCGNKEGTFSFSIRGAGFLCHRCSHRDEYRMDISPKAIQLLRTFYYLDLKRLGSITLKPETKKELRQVMDTYYEEYSGLYLRSKRFMEQMEKWNPVEDT</sequence>